<evidence type="ECO:0000313" key="2">
    <source>
        <dbReference type="Proteomes" id="UP000317422"/>
    </source>
</evidence>
<gene>
    <name evidence="1" type="ORF">FHX37_2574</name>
</gene>
<keyword evidence="2" id="KW-1185">Reference proteome</keyword>
<dbReference type="OrthoDB" id="2874394at2"/>
<comment type="caution">
    <text evidence="1">The sequence shown here is derived from an EMBL/GenBank/DDBJ whole genome shotgun (WGS) entry which is preliminary data.</text>
</comment>
<evidence type="ECO:0000313" key="1">
    <source>
        <dbReference type="EMBL" id="TQN32598.1"/>
    </source>
</evidence>
<sequence>MEILSGRFVMDVLPELAVDLMELLTEAGEQRLAATIPDLSFHSWCECGEPSCLSFYTAQPPDGPYGPGHYTLSLSRRHQMLVLDVVEDRIVFVEVLDRPPRE</sequence>
<dbReference type="RefSeq" id="WP_141924070.1">
    <property type="nucleotide sequence ID" value="NZ_VFQC01000001.1"/>
</dbReference>
<reference evidence="1 2" key="1">
    <citation type="submission" date="2019-06" db="EMBL/GenBank/DDBJ databases">
        <title>Sequencing the genomes of 1000 actinobacteria strains.</title>
        <authorList>
            <person name="Klenk H.-P."/>
        </authorList>
    </citation>
    <scope>NUCLEOTIDE SEQUENCE [LARGE SCALE GENOMIC DNA]</scope>
    <source>
        <strain evidence="1 2">DSM 45015</strain>
    </source>
</reference>
<dbReference type="EMBL" id="VFQC01000001">
    <property type="protein sequence ID" value="TQN32598.1"/>
    <property type="molecule type" value="Genomic_DNA"/>
</dbReference>
<protein>
    <submittedName>
        <fullName evidence="1">Uncharacterized protein</fullName>
    </submittedName>
</protein>
<organism evidence="1 2">
    <name type="scientific">Haloactinospora alba</name>
    <dbReference type="NCBI Taxonomy" id="405555"/>
    <lineage>
        <taxon>Bacteria</taxon>
        <taxon>Bacillati</taxon>
        <taxon>Actinomycetota</taxon>
        <taxon>Actinomycetes</taxon>
        <taxon>Streptosporangiales</taxon>
        <taxon>Nocardiopsidaceae</taxon>
        <taxon>Haloactinospora</taxon>
    </lineage>
</organism>
<dbReference type="AlphaFoldDB" id="A0A543NL83"/>
<dbReference type="Proteomes" id="UP000317422">
    <property type="component" value="Unassembled WGS sequence"/>
</dbReference>
<proteinExistence type="predicted"/>
<name>A0A543NL83_9ACTN</name>
<accession>A0A543NL83</accession>